<protein>
    <submittedName>
        <fullName evidence="1">Uncharacterized protein</fullName>
    </submittedName>
</protein>
<gene>
    <name evidence="1" type="ORF">Vadar_013306</name>
</gene>
<reference evidence="1 2" key="1">
    <citation type="journal article" date="2021" name="Hortic Res">
        <title>High-quality reference genome and annotation aids understanding of berry development for evergreen blueberry (Vaccinium darrowii).</title>
        <authorList>
            <person name="Yu J."/>
            <person name="Hulse-Kemp A.M."/>
            <person name="Babiker E."/>
            <person name="Staton M."/>
        </authorList>
    </citation>
    <scope>NUCLEOTIDE SEQUENCE [LARGE SCALE GENOMIC DNA]</scope>
    <source>
        <strain evidence="2">cv. NJ 8807/NJ 8810</strain>
        <tissue evidence="1">Young leaf</tissue>
    </source>
</reference>
<comment type="caution">
    <text evidence="1">The sequence shown here is derived from an EMBL/GenBank/DDBJ whole genome shotgun (WGS) entry which is preliminary data.</text>
</comment>
<dbReference type="Proteomes" id="UP000828048">
    <property type="component" value="Chromosome 11"/>
</dbReference>
<dbReference type="EMBL" id="CM037161">
    <property type="protein sequence ID" value="KAH7854393.1"/>
    <property type="molecule type" value="Genomic_DNA"/>
</dbReference>
<name>A0ACB7YLV5_9ERIC</name>
<keyword evidence="2" id="KW-1185">Reference proteome</keyword>
<organism evidence="1 2">
    <name type="scientific">Vaccinium darrowii</name>
    <dbReference type="NCBI Taxonomy" id="229202"/>
    <lineage>
        <taxon>Eukaryota</taxon>
        <taxon>Viridiplantae</taxon>
        <taxon>Streptophyta</taxon>
        <taxon>Embryophyta</taxon>
        <taxon>Tracheophyta</taxon>
        <taxon>Spermatophyta</taxon>
        <taxon>Magnoliopsida</taxon>
        <taxon>eudicotyledons</taxon>
        <taxon>Gunneridae</taxon>
        <taxon>Pentapetalae</taxon>
        <taxon>asterids</taxon>
        <taxon>Ericales</taxon>
        <taxon>Ericaceae</taxon>
        <taxon>Vaccinioideae</taxon>
        <taxon>Vaccinieae</taxon>
        <taxon>Vaccinium</taxon>
    </lineage>
</organism>
<evidence type="ECO:0000313" key="2">
    <source>
        <dbReference type="Proteomes" id="UP000828048"/>
    </source>
</evidence>
<accession>A0ACB7YLV5</accession>
<proteinExistence type="predicted"/>
<evidence type="ECO:0000313" key="1">
    <source>
        <dbReference type="EMBL" id="KAH7854393.1"/>
    </source>
</evidence>
<sequence length="181" mass="20681">MEAYSFSSLRDMLERPPSHNSKFSGLLSSHSQHPISKSQVPHDNPPPNRSLQTNTIENTSDKTNFGKDKVTKHGCMYNKKSQRKNERLFPPPISCLKSAKSGEPFNYFRFDKNSSKFVPDEIRIPRQGLLRSSRGSGRLKLNFADEEPEEEEDEDEEEKNGKEASDEEWEVVDFGLCGLDE</sequence>